<reference evidence="3" key="1">
    <citation type="submission" date="2022-09" db="EMBL/GenBank/DDBJ databases">
        <authorList>
            <person name="Yuan C."/>
            <person name="Ke Z."/>
        </authorList>
    </citation>
    <scope>NUCLEOTIDE SEQUENCE</scope>
    <source>
        <strain evidence="3">LB-8</strain>
    </source>
</reference>
<sequence>MDLKNKSAIVAGGSGNIGIGIVKQLINHGATVFVPYRNEDKLISLKEYIGLELDQKLIPIKADLSSFETAVQLKQTLENQHAVIDIAVASLGSWWQGKRLSEVDGKDYNQVMNENVHPHFYFARAISPILKKQGFGTYISINGPGGLVAMPGAELVTIAGWMQYKMTEFLNTELRETGAKAFQLIIAGIQTRQQGRVGGPSMITPEEIGDYIAKLHFGEVEEPEKLAQTFYRVKLPWFKL</sequence>
<dbReference type="Gene3D" id="3.40.50.720">
    <property type="entry name" value="NAD(P)-binding Rossmann-like Domain"/>
    <property type="match status" value="1"/>
</dbReference>
<name>A0A9X3BIR1_9BACT</name>
<dbReference type="EMBL" id="JAOTIF010000024">
    <property type="protein sequence ID" value="MCU7551812.1"/>
    <property type="molecule type" value="Genomic_DNA"/>
</dbReference>
<dbReference type="Pfam" id="PF00106">
    <property type="entry name" value="adh_short"/>
    <property type="match status" value="1"/>
</dbReference>
<comment type="caution">
    <text evidence="3">The sequence shown here is derived from an EMBL/GenBank/DDBJ whole genome shotgun (WGS) entry which is preliminary data.</text>
</comment>
<proteinExistence type="inferred from homology"/>
<evidence type="ECO:0000313" key="3">
    <source>
        <dbReference type="EMBL" id="MCU7551812.1"/>
    </source>
</evidence>
<dbReference type="GO" id="GO:0016491">
    <property type="term" value="F:oxidoreductase activity"/>
    <property type="evidence" value="ECO:0007669"/>
    <property type="project" value="UniProtKB-KW"/>
</dbReference>
<comment type="similarity">
    <text evidence="1">Belongs to the short-chain dehydrogenases/reductases (SDR) family.</text>
</comment>
<dbReference type="InterPro" id="IPR036291">
    <property type="entry name" value="NAD(P)-bd_dom_sf"/>
</dbReference>
<dbReference type="RefSeq" id="WP_279299250.1">
    <property type="nucleotide sequence ID" value="NZ_JAOTIF010000024.1"/>
</dbReference>
<dbReference type="AlphaFoldDB" id="A0A9X3BIR1"/>
<dbReference type="PANTHER" id="PTHR43669:SF3">
    <property type="entry name" value="ALCOHOL DEHYDROGENASE, PUTATIVE (AFU_ORTHOLOGUE AFUA_3G03445)-RELATED"/>
    <property type="match status" value="1"/>
</dbReference>
<gene>
    <name evidence="3" type="ORF">OCK74_22015</name>
</gene>
<keyword evidence="2" id="KW-0560">Oxidoreductase</keyword>
<keyword evidence="4" id="KW-1185">Reference proteome</keyword>
<dbReference type="CDD" id="cd05233">
    <property type="entry name" value="SDR_c"/>
    <property type="match status" value="1"/>
</dbReference>
<dbReference type="Proteomes" id="UP001155483">
    <property type="component" value="Unassembled WGS sequence"/>
</dbReference>
<dbReference type="SUPFAM" id="SSF51735">
    <property type="entry name" value="NAD(P)-binding Rossmann-fold domains"/>
    <property type="match status" value="1"/>
</dbReference>
<reference evidence="3" key="2">
    <citation type="submission" date="2023-04" db="EMBL/GenBank/DDBJ databases">
        <title>Paracnuella aquatica gen. nov., sp. nov., a member of the family Chitinophagaceae isolated from a hot spring.</title>
        <authorList>
            <person name="Wang C."/>
        </authorList>
    </citation>
    <scope>NUCLEOTIDE SEQUENCE</scope>
    <source>
        <strain evidence="3">LB-8</strain>
    </source>
</reference>
<dbReference type="InterPro" id="IPR002347">
    <property type="entry name" value="SDR_fam"/>
</dbReference>
<evidence type="ECO:0000256" key="1">
    <source>
        <dbReference type="ARBA" id="ARBA00006484"/>
    </source>
</evidence>
<organism evidence="3 4">
    <name type="scientific">Paraflavisolibacter caeni</name>
    <dbReference type="NCBI Taxonomy" id="2982496"/>
    <lineage>
        <taxon>Bacteria</taxon>
        <taxon>Pseudomonadati</taxon>
        <taxon>Bacteroidota</taxon>
        <taxon>Chitinophagia</taxon>
        <taxon>Chitinophagales</taxon>
        <taxon>Chitinophagaceae</taxon>
        <taxon>Paraflavisolibacter</taxon>
    </lineage>
</organism>
<evidence type="ECO:0000313" key="4">
    <source>
        <dbReference type="Proteomes" id="UP001155483"/>
    </source>
</evidence>
<evidence type="ECO:0000256" key="2">
    <source>
        <dbReference type="ARBA" id="ARBA00023002"/>
    </source>
</evidence>
<protein>
    <submittedName>
        <fullName evidence="3">SDR family oxidoreductase</fullName>
    </submittedName>
</protein>
<accession>A0A9X3BIR1</accession>
<dbReference type="PANTHER" id="PTHR43669">
    <property type="entry name" value="5-KETO-D-GLUCONATE 5-REDUCTASE"/>
    <property type="match status" value="1"/>
</dbReference>